<dbReference type="GO" id="GO:0016899">
    <property type="term" value="F:oxidoreductase activity, acting on the CH-OH group of donors, oxygen as acceptor"/>
    <property type="evidence" value="ECO:0007669"/>
    <property type="project" value="InterPro"/>
</dbReference>
<gene>
    <name evidence="2" type="ORF">PPNO1_LOCUS8364</name>
</gene>
<dbReference type="Gene3D" id="3.30.465.10">
    <property type="match status" value="1"/>
</dbReference>
<dbReference type="AlphaFoldDB" id="A0A9P1HA80"/>
<dbReference type="InterPro" id="IPR036318">
    <property type="entry name" value="FAD-bd_PCMH-like_sf"/>
</dbReference>
<dbReference type="InterPro" id="IPR006094">
    <property type="entry name" value="Oxid_FAD_bind_N"/>
</dbReference>
<evidence type="ECO:0000259" key="1">
    <source>
        <dbReference type="Pfam" id="PF01565"/>
    </source>
</evidence>
<feature type="domain" description="FAD linked oxidase N-terminal" evidence="1">
    <location>
        <begin position="239"/>
        <end position="309"/>
    </location>
</feature>
<dbReference type="InterPro" id="IPR016169">
    <property type="entry name" value="FAD-bd_PCMH_sub2"/>
</dbReference>
<comment type="caution">
    <text evidence="2">The sequence shown here is derived from an EMBL/GenBank/DDBJ whole genome shotgun (WGS) entry which is preliminary data.</text>
</comment>
<dbReference type="PANTHER" id="PTHR43762:SF1">
    <property type="entry name" value="D-ARABINONO-1,4-LACTONE OXIDASE"/>
    <property type="match status" value="1"/>
</dbReference>
<evidence type="ECO:0000313" key="2">
    <source>
        <dbReference type="EMBL" id="CAI4218790.1"/>
    </source>
</evidence>
<dbReference type="PANTHER" id="PTHR43762">
    <property type="entry name" value="L-GULONOLACTONE OXIDASE"/>
    <property type="match status" value="1"/>
</dbReference>
<reference evidence="2" key="1">
    <citation type="submission" date="2022-11" db="EMBL/GenBank/DDBJ databases">
        <authorList>
            <person name="Scott C."/>
            <person name="Bruce N."/>
        </authorList>
    </citation>
    <scope>NUCLEOTIDE SEQUENCE</scope>
</reference>
<dbReference type="SUPFAM" id="SSF56176">
    <property type="entry name" value="FAD-binding/transporter-associated domain-like"/>
    <property type="match status" value="1"/>
</dbReference>
<proteinExistence type="predicted"/>
<dbReference type="GO" id="GO:0050660">
    <property type="term" value="F:flavin adenine dinucleotide binding"/>
    <property type="evidence" value="ECO:0007669"/>
    <property type="project" value="InterPro"/>
</dbReference>
<sequence length="589" mass="64741">MALPGILSQLSHPKLQWRPRSYLGKRTLTPSTISHYDDVDSLRDAISSRSRREVYLITRVRTTATSPPPSDALNGTTPEPPPIFWVVFKYRNRTFFQVPFQKILLDGLPLGGHPLTPGPTFSALMDTLARLHGVPWIESVVPLQLANNGRHLVWTPKIMLCPSIDDLSPTLAWVRTGLLSNHKIKAGGSLHSWSRVAMTSDVHILPDNLKLLQRAQDEAPHVYAKCTTEGKEPGLEALVRGGSGNTIREVNKFAWELGLAFPVLSGFDGQTLGGMFNTGTHGSVMTSSHLADAIVSIDLVRRDGKFIRIEPASASGAVTDPSAFLVHFPNARLIQNDEYFNAALINMGTMGVPAYHFELLINPHSDKVVVTTRHPLALSPSEDAKFSFQPPGRDLIRTLEMPARFSRPAFSTWFQERWGSILIRTVDTLIAVFPSLVPRLNDSALQSLINDAYIDRSFNVFNIGAGTNAIPALACTIYVPLADDQYLVALEAVRQRARQLANQENSCAFEFIFTASTGYAQEVVDGYDAAVRVALSGLKKSDSEEPAEKPIIDEKGASGNAPVHVGDAVRVHWGQMMRDPGRRWSLGCT</sequence>
<organism evidence="2 3">
    <name type="scientific">Parascedosporium putredinis</name>
    <dbReference type="NCBI Taxonomy" id="1442378"/>
    <lineage>
        <taxon>Eukaryota</taxon>
        <taxon>Fungi</taxon>
        <taxon>Dikarya</taxon>
        <taxon>Ascomycota</taxon>
        <taxon>Pezizomycotina</taxon>
        <taxon>Sordariomycetes</taxon>
        <taxon>Hypocreomycetidae</taxon>
        <taxon>Microascales</taxon>
        <taxon>Microascaceae</taxon>
        <taxon>Parascedosporium</taxon>
    </lineage>
</organism>
<accession>A0A9P1HA80</accession>
<dbReference type="OrthoDB" id="610608at2759"/>
<protein>
    <recommendedName>
        <fullName evidence="1">FAD linked oxidase N-terminal domain-containing protein</fullName>
    </recommendedName>
</protein>
<evidence type="ECO:0000313" key="3">
    <source>
        <dbReference type="Proteomes" id="UP000838763"/>
    </source>
</evidence>
<keyword evidence="3" id="KW-1185">Reference proteome</keyword>
<dbReference type="Proteomes" id="UP000838763">
    <property type="component" value="Unassembled WGS sequence"/>
</dbReference>
<name>A0A9P1HA80_9PEZI</name>
<dbReference type="Pfam" id="PF01565">
    <property type="entry name" value="FAD_binding_4"/>
    <property type="match status" value="1"/>
</dbReference>
<dbReference type="InterPro" id="IPR010031">
    <property type="entry name" value="FAD_lactone_oxidase-like"/>
</dbReference>
<dbReference type="EMBL" id="CALLCH030000018">
    <property type="protein sequence ID" value="CAI4218790.1"/>
    <property type="molecule type" value="Genomic_DNA"/>
</dbReference>